<gene>
    <name evidence="1" type="ORF">PBRASI_LOCUS3556</name>
</gene>
<sequence length="236" mass="27037">MSLHSSEESSEESLHSSEELLHSSEELLHSSEDLLKWFESSGVDLRYLRLADFEIELVLAILFQEPDLSSRSLVAPTKCKCALSPDINSNVQGTLSLKDQTGAVVPLSNSTKKISHEELMELYERENKRGEKNIANIARLLGTSERKYSHSVEDICDEFLKNYDDASVEIPPQKLSHRSWRESEEVLRDISEKNPAFSRKFARMQRYHIRATLIDDHLHILARRSDKAWLAKTEGE</sequence>
<evidence type="ECO:0000313" key="2">
    <source>
        <dbReference type="Proteomes" id="UP000789739"/>
    </source>
</evidence>
<organism evidence="1 2">
    <name type="scientific">Paraglomus brasilianum</name>
    <dbReference type="NCBI Taxonomy" id="144538"/>
    <lineage>
        <taxon>Eukaryota</taxon>
        <taxon>Fungi</taxon>
        <taxon>Fungi incertae sedis</taxon>
        <taxon>Mucoromycota</taxon>
        <taxon>Glomeromycotina</taxon>
        <taxon>Glomeromycetes</taxon>
        <taxon>Paraglomerales</taxon>
        <taxon>Paraglomeraceae</taxon>
        <taxon>Paraglomus</taxon>
    </lineage>
</organism>
<protein>
    <submittedName>
        <fullName evidence="1">10791_t:CDS:1</fullName>
    </submittedName>
</protein>
<proteinExistence type="predicted"/>
<dbReference type="AlphaFoldDB" id="A0A9N9FA19"/>
<name>A0A9N9FA19_9GLOM</name>
<keyword evidence="2" id="KW-1185">Reference proteome</keyword>
<accession>A0A9N9FA19</accession>
<reference evidence="1" key="1">
    <citation type="submission" date="2021-06" db="EMBL/GenBank/DDBJ databases">
        <authorList>
            <person name="Kallberg Y."/>
            <person name="Tangrot J."/>
            <person name="Rosling A."/>
        </authorList>
    </citation>
    <scope>NUCLEOTIDE SEQUENCE</scope>
    <source>
        <strain evidence="1">BR232B</strain>
    </source>
</reference>
<dbReference type="OrthoDB" id="2416822at2759"/>
<dbReference type="Proteomes" id="UP000789739">
    <property type="component" value="Unassembled WGS sequence"/>
</dbReference>
<dbReference type="EMBL" id="CAJVPI010000326">
    <property type="protein sequence ID" value="CAG8519648.1"/>
    <property type="molecule type" value="Genomic_DNA"/>
</dbReference>
<comment type="caution">
    <text evidence="1">The sequence shown here is derived from an EMBL/GenBank/DDBJ whole genome shotgun (WGS) entry which is preliminary data.</text>
</comment>
<evidence type="ECO:0000313" key="1">
    <source>
        <dbReference type="EMBL" id="CAG8519648.1"/>
    </source>
</evidence>